<accession>A0A0S2M1F0</accession>
<dbReference type="RefSeq" id="WP_062290571.1">
    <property type="nucleotide sequence ID" value="NZ_CP013200.1"/>
</dbReference>
<gene>
    <name evidence="1" type="ORF">AS189_14885</name>
</gene>
<protein>
    <recommendedName>
        <fullName evidence="3">DUF3558 domain-containing protein</fullName>
    </recommendedName>
</protein>
<organism evidence="1 2">
    <name type="scientific">Arthrobacter alpinus</name>
    <dbReference type="NCBI Taxonomy" id="656366"/>
    <lineage>
        <taxon>Bacteria</taxon>
        <taxon>Bacillati</taxon>
        <taxon>Actinomycetota</taxon>
        <taxon>Actinomycetes</taxon>
        <taxon>Micrococcales</taxon>
        <taxon>Micrococcaceae</taxon>
        <taxon>Arthrobacter</taxon>
    </lineage>
</organism>
<evidence type="ECO:0008006" key="3">
    <source>
        <dbReference type="Google" id="ProtNLM"/>
    </source>
</evidence>
<dbReference type="PROSITE" id="PS51257">
    <property type="entry name" value="PROKAR_LIPOPROTEIN"/>
    <property type="match status" value="1"/>
</dbReference>
<reference evidence="1 2" key="2">
    <citation type="journal article" date="2016" name="J. Biotechnol.">
        <title>Complete genome sequence of Arthrobacter alpinus ERGS4:06, a yellow pigmented bacterium tolerant to cold and radiations isolated from Sikkim Himalaya.</title>
        <authorList>
            <person name="Kumar R."/>
            <person name="Singh D."/>
            <person name="Swarnkar M.K."/>
            <person name="Singh A.K."/>
            <person name="Kumar S."/>
        </authorList>
    </citation>
    <scope>NUCLEOTIDE SEQUENCE [LARGE SCALE GENOMIC DNA]</scope>
    <source>
        <strain evidence="1 2">ERGS4:06</strain>
    </source>
</reference>
<dbReference type="Proteomes" id="UP000059574">
    <property type="component" value="Chromosome"/>
</dbReference>
<dbReference type="OrthoDB" id="4457696at2"/>
<evidence type="ECO:0000313" key="1">
    <source>
        <dbReference type="EMBL" id="ALO67538.1"/>
    </source>
</evidence>
<name>A0A0S2M1F0_9MICC</name>
<evidence type="ECO:0000313" key="2">
    <source>
        <dbReference type="Proteomes" id="UP000059574"/>
    </source>
</evidence>
<sequence length="187" mass="19618">MSTRQHHVKLSTAGLAFRATAVMVAALLLSGCSSPHPLLQPETYLPEPATLQDAVRCSTSTDWEPAATNPAALLKGRVPDRFIPVDIVRCSLDSATADVTEDHLSGDYAPLLAALAVPSERGGPMSCLDYGETLPGIWLINATGQAVNIQWPMDSCDHSKPDTAKALAALTVTSSTPAPKEGTSTTP</sequence>
<proteinExistence type="predicted"/>
<dbReference type="AlphaFoldDB" id="A0A0S2M1F0"/>
<reference evidence="2" key="1">
    <citation type="submission" date="2015-11" db="EMBL/GenBank/DDBJ databases">
        <authorList>
            <person name="Kumar R."/>
            <person name="Singh D."/>
            <person name="Swarnkar M.K."/>
            <person name="Singh A.K."/>
            <person name="Kumar S."/>
        </authorList>
    </citation>
    <scope>NUCLEOTIDE SEQUENCE [LARGE SCALE GENOMIC DNA]</scope>
    <source>
        <strain evidence="2">ERGS4:06</strain>
    </source>
</reference>
<dbReference type="EMBL" id="CP013200">
    <property type="protein sequence ID" value="ALO67538.1"/>
    <property type="molecule type" value="Genomic_DNA"/>
</dbReference>